<name>A0A915JXI3_ROMCU</name>
<reference evidence="3" key="1">
    <citation type="submission" date="2022-11" db="UniProtKB">
        <authorList>
            <consortium name="WormBaseParasite"/>
        </authorList>
    </citation>
    <scope>IDENTIFICATION</scope>
</reference>
<organism evidence="2 3">
    <name type="scientific">Romanomermis culicivorax</name>
    <name type="common">Nematode worm</name>
    <dbReference type="NCBI Taxonomy" id="13658"/>
    <lineage>
        <taxon>Eukaryota</taxon>
        <taxon>Metazoa</taxon>
        <taxon>Ecdysozoa</taxon>
        <taxon>Nematoda</taxon>
        <taxon>Enoplea</taxon>
        <taxon>Dorylaimia</taxon>
        <taxon>Mermithida</taxon>
        <taxon>Mermithoidea</taxon>
        <taxon>Mermithidae</taxon>
        <taxon>Romanomermis</taxon>
    </lineage>
</organism>
<dbReference type="AlphaFoldDB" id="A0A915JXI3"/>
<keyword evidence="2" id="KW-1185">Reference proteome</keyword>
<evidence type="ECO:0000313" key="3">
    <source>
        <dbReference type="WBParaSite" id="nRc.2.0.1.t31041-RA"/>
    </source>
</evidence>
<accession>A0A915JXI3</accession>
<evidence type="ECO:0000313" key="2">
    <source>
        <dbReference type="Proteomes" id="UP000887565"/>
    </source>
</evidence>
<dbReference type="WBParaSite" id="nRc.2.0.1.t31041-RA">
    <property type="protein sequence ID" value="nRc.2.0.1.t31041-RA"/>
    <property type="gene ID" value="nRc.2.0.1.g31041"/>
</dbReference>
<dbReference type="Proteomes" id="UP000887565">
    <property type="component" value="Unplaced"/>
</dbReference>
<feature type="compositionally biased region" description="Basic and acidic residues" evidence="1">
    <location>
        <begin position="13"/>
        <end position="24"/>
    </location>
</feature>
<proteinExistence type="predicted"/>
<evidence type="ECO:0000256" key="1">
    <source>
        <dbReference type="SAM" id="MobiDB-lite"/>
    </source>
</evidence>
<protein>
    <submittedName>
        <fullName evidence="3">Uncharacterized protein</fullName>
    </submittedName>
</protein>
<feature type="region of interest" description="Disordered" evidence="1">
    <location>
        <begin position="1"/>
        <end position="24"/>
    </location>
</feature>
<sequence length="101" mass="11756">MNGAPVGTNDCDPDPRKIASSDLDPKNCNRSIRIQNSRSCWIRTVSNRSINIRAIWLKLCSFYVRYFIYRRQETALKKLHPLKDMEIHNSVMALENSTQED</sequence>